<evidence type="ECO:0000256" key="1">
    <source>
        <dbReference type="ARBA" id="ARBA00004141"/>
    </source>
</evidence>
<keyword evidence="8" id="KW-1185">Reference proteome</keyword>
<dbReference type="InterPro" id="IPR020846">
    <property type="entry name" value="MFS_dom"/>
</dbReference>
<dbReference type="PROSITE" id="PS50850">
    <property type="entry name" value="MFS"/>
    <property type="match status" value="1"/>
</dbReference>
<feature type="transmembrane region" description="Helical" evidence="5">
    <location>
        <begin position="287"/>
        <end position="312"/>
    </location>
</feature>
<accession>A0A7H8QKK4</accession>
<dbReference type="AlphaFoldDB" id="A0A7H8QKK4"/>
<feature type="transmembrane region" description="Helical" evidence="5">
    <location>
        <begin position="457"/>
        <end position="476"/>
    </location>
</feature>
<evidence type="ECO:0000259" key="6">
    <source>
        <dbReference type="PROSITE" id="PS50850"/>
    </source>
</evidence>
<dbReference type="PROSITE" id="PS00217">
    <property type="entry name" value="SUGAR_TRANSPORT_2"/>
    <property type="match status" value="1"/>
</dbReference>
<dbReference type="EMBL" id="CP055898">
    <property type="protein sequence ID" value="QKX54378.1"/>
    <property type="molecule type" value="Genomic_DNA"/>
</dbReference>
<dbReference type="InterPro" id="IPR036259">
    <property type="entry name" value="MFS_trans_sf"/>
</dbReference>
<feature type="transmembrane region" description="Helical" evidence="5">
    <location>
        <begin position="149"/>
        <end position="169"/>
    </location>
</feature>
<keyword evidence="2 5" id="KW-0812">Transmembrane</keyword>
<dbReference type="GO" id="GO:0005886">
    <property type="term" value="C:plasma membrane"/>
    <property type="evidence" value="ECO:0007669"/>
    <property type="project" value="TreeGrafter"/>
</dbReference>
<feature type="transmembrane region" description="Helical" evidence="5">
    <location>
        <begin position="181"/>
        <end position="204"/>
    </location>
</feature>
<dbReference type="Proteomes" id="UP000509510">
    <property type="component" value="Chromosome I"/>
</dbReference>
<evidence type="ECO:0000256" key="4">
    <source>
        <dbReference type="ARBA" id="ARBA00023136"/>
    </source>
</evidence>
<feature type="transmembrane region" description="Helical" evidence="5">
    <location>
        <begin position="89"/>
        <end position="106"/>
    </location>
</feature>
<feature type="transmembrane region" description="Helical" evidence="5">
    <location>
        <begin position="59"/>
        <end position="77"/>
    </location>
</feature>
<keyword evidence="4 5" id="KW-0472">Membrane</keyword>
<proteinExistence type="predicted"/>
<keyword evidence="3 5" id="KW-1133">Transmembrane helix</keyword>
<dbReference type="PANTHER" id="PTHR23501:SF149">
    <property type="entry name" value="MULTIDRUG TRANSPORTER, PUTATIVE (AFU_ORTHOLOGUE AFUA_5G10430)-RELATED"/>
    <property type="match status" value="1"/>
</dbReference>
<feature type="non-terminal residue" evidence="7">
    <location>
        <position position="1"/>
    </location>
</feature>
<dbReference type="SUPFAM" id="SSF103473">
    <property type="entry name" value="MFS general substrate transporter"/>
    <property type="match status" value="1"/>
</dbReference>
<dbReference type="GO" id="GO:0022857">
    <property type="term" value="F:transmembrane transporter activity"/>
    <property type="evidence" value="ECO:0007669"/>
    <property type="project" value="InterPro"/>
</dbReference>
<feature type="transmembrane region" description="Helical" evidence="5">
    <location>
        <begin position="383"/>
        <end position="404"/>
    </location>
</feature>
<evidence type="ECO:0000256" key="5">
    <source>
        <dbReference type="SAM" id="Phobius"/>
    </source>
</evidence>
<dbReference type="KEGG" id="trg:TRUGW13939_01464"/>
<dbReference type="PANTHER" id="PTHR23501">
    <property type="entry name" value="MAJOR FACILITATOR SUPERFAMILY"/>
    <property type="match status" value="1"/>
</dbReference>
<evidence type="ECO:0000313" key="8">
    <source>
        <dbReference type="Proteomes" id="UP000509510"/>
    </source>
</evidence>
<organism evidence="7 8">
    <name type="scientific">Talaromyces rugulosus</name>
    <name type="common">Penicillium rugulosum</name>
    <dbReference type="NCBI Taxonomy" id="121627"/>
    <lineage>
        <taxon>Eukaryota</taxon>
        <taxon>Fungi</taxon>
        <taxon>Dikarya</taxon>
        <taxon>Ascomycota</taxon>
        <taxon>Pezizomycotina</taxon>
        <taxon>Eurotiomycetes</taxon>
        <taxon>Eurotiomycetidae</taxon>
        <taxon>Eurotiales</taxon>
        <taxon>Trichocomaceae</taxon>
        <taxon>Talaromyces</taxon>
        <taxon>Talaromyces sect. Islandici</taxon>
    </lineage>
</organism>
<protein>
    <recommendedName>
        <fullName evidence="6">Major facilitator superfamily (MFS) profile domain-containing protein</fullName>
    </recommendedName>
</protein>
<dbReference type="GeneID" id="55988975"/>
<evidence type="ECO:0000256" key="3">
    <source>
        <dbReference type="ARBA" id="ARBA00022989"/>
    </source>
</evidence>
<name>A0A7H8QKK4_TALRU</name>
<feature type="transmembrane region" description="Helical" evidence="5">
    <location>
        <begin position="255"/>
        <end position="275"/>
    </location>
</feature>
<sequence>MLNIPRQKAYSNTEKNISSIYHSNFSHNGTWPIIVYFLATIPIQRLGIEATEVFGYRNVLIAGVAIFSIGVIFLSATHTLFPMLLVGRGIQGIGVGVIVSVGPAILAEMVPPQRRSRYYCVILFCAAIGLGTGPAVGGLLLEDPANWRWIYYISAPLCFSLLILTPVAIRPVGETLSSKMAILNIDWTGICLFSASFTVLILGTTWAGIPNRAADWRTLFTLGVGAIGLIGAVMYERSGASKPIISLKTLKASPLTFVCILIHSVVMFTEVFYIPQYMRGVYELSPSYLGALLIALTVPSLLVTAVVGVITARFRAYRWAVWSGWVLTTASAGCMTVPGTDTGIFVYVILLIVAGLGHGLTMSGSHTATRRLANASNERDASLLANFIRTIGICIAMSAAGVVFQTRIKTHLFQSDLSKLLGNLDFNEAVWNASKITVSHEIAEGRKEIFVLTFREMMYAITVLAGLGGVLSLRLVRRPN</sequence>
<evidence type="ECO:0000256" key="2">
    <source>
        <dbReference type="ARBA" id="ARBA00022692"/>
    </source>
</evidence>
<dbReference type="InterPro" id="IPR005829">
    <property type="entry name" value="Sugar_transporter_CS"/>
</dbReference>
<gene>
    <name evidence="7" type="ORF">TRUGW13939_01464</name>
</gene>
<dbReference type="PRINTS" id="PR01036">
    <property type="entry name" value="TCRTETB"/>
</dbReference>
<feature type="transmembrane region" description="Helical" evidence="5">
    <location>
        <begin position="344"/>
        <end position="362"/>
    </location>
</feature>
<dbReference type="OrthoDB" id="2351791at2759"/>
<evidence type="ECO:0000313" key="7">
    <source>
        <dbReference type="EMBL" id="QKX54378.1"/>
    </source>
</evidence>
<dbReference type="Pfam" id="PF07690">
    <property type="entry name" value="MFS_1"/>
    <property type="match status" value="1"/>
</dbReference>
<feature type="transmembrane region" description="Helical" evidence="5">
    <location>
        <begin position="118"/>
        <end position="137"/>
    </location>
</feature>
<feature type="transmembrane region" description="Helical" evidence="5">
    <location>
        <begin position="216"/>
        <end position="235"/>
    </location>
</feature>
<dbReference type="RefSeq" id="XP_035340557.1">
    <property type="nucleotide sequence ID" value="XM_035484664.1"/>
</dbReference>
<feature type="transmembrane region" description="Helical" evidence="5">
    <location>
        <begin position="319"/>
        <end position="338"/>
    </location>
</feature>
<feature type="domain" description="Major facilitator superfamily (MFS) profile" evidence="6">
    <location>
        <begin position="1"/>
        <end position="480"/>
    </location>
</feature>
<reference evidence="8" key="1">
    <citation type="submission" date="2020-06" db="EMBL/GenBank/DDBJ databases">
        <title>A chromosome-scale genome assembly of Talaromyces rugulosus W13939.</title>
        <authorList>
            <person name="Wang B."/>
            <person name="Guo L."/>
            <person name="Ye K."/>
            <person name="Wang L."/>
        </authorList>
    </citation>
    <scope>NUCLEOTIDE SEQUENCE [LARGE SCALE GENOMIC DNA]</scope>
    <source>
        <strain evidence="8">W13939</strain>
    </source>
</reference>
<dbReference type="InterPro" id="IPR011701">
    <property type="entry name" value="MFS"/>
</dbReference>
<dbReference type="Gene3D" id="1.20.1250.20">
    <property type="entry name" value="MFS general substrate transporter like domains"/>
    <property type="match status" value="2"/>
</dbReference>
<comment type="subcellular location">
    <subcellularLocation>
        <location evidence="1">Membrane</location>
        <topology evidence="1">Multi-pass membrane protein</topology>
    </subcellularLocation>
</comment>